<evidence type="ECO:0000259" key="8">
    <source>
        <dbReference type="PROSITE" id="PS50252"/>
    </source>
</evidence>
<dbReference type="PANTHER" id="PTHR11267:SF190">
    <property type="entry name" value="T-BOX TRANSCRIPTION FACTOR TBX20"/>
    <property type="match status" value="1"/>
</dbReference>
<dbReference type="GO" id="GO:0045893">
    <property type="term" value="P:positive regulation of DNA-templated transcription"/>
    <property type="evidence" value="ECO:0007669"/>
    <property type="project" value="InterPro"/>
</dbReference>
<sequence>RRMFPTIRVSFSGVDQDSKYIVLMDIVPVDNKRYRYAYHRSSWLVAGKATLLCPPATWLYVHPDSPFSGEQLMKQMVSFEKVKLTNNELDQHGHVS</sequence>
<dbReference type="AlphaFoldDB" id="Q4TFD1"/>
<dbReference type="GO" id="GO:0000785">
    <property type="term" value="C:chromatin"/>
    <property type="evidence" value="ECO:0007669"/>
    <property type="project" value="TreeGrafter"/>
</dbReference>
<dbReference type="Gene3D" id="2.60.40.820">
    <property type="entry name" value="Transcription factor, T-box"/>
    <property type="match status" value="1"/>
</dbReference>
<dbReference type="InterPro" id="IPR001699">
    <property type="entry name" value="TF_T-box"/>
</dbReference>
<dbReference type="InterPro" id="IPR046360">
    <property type="entry name" value="T-box_DNA-bd"/>
</dbReference>
<dbReference type="PRINTS" id="PR00937">
    <property type="entry name" value="TBOX"/>
</dbReference>
<feature type="non-terminal residue" evidence="9">
    <location>
        <position position="96"/>
    </location>
</feature>
<dbReference type="InterPro" id="IPR018186">
    <property type="entry name" value="TF_T-box_CS"/>
</dbReference>
<dbReference type="OrthoDB" id="7442607at2759"/>
<keyword evidence="2" id="KW-0805">Transcription regulation</keyword>
<dbReference type="KEGG" id="tng:GSTEN00001711G001"/>
<dbReference type="PROSITE" id="PS01264">
    <property type="entry name" value="TBOX_2"/>
    <property type="match status" value="1"/>
</dbReference>
<name>Q4TFD1_TETNG</name>
<evidence type="ECO:0000313" key="9">
    <source>
        <dbReference type="EMBL" id="CAF88401.1"/>
    </source>
</evidence>
<dbReference type="SMART" id="SM00425">
    <property type="entry name" value="TBOX"/>
    <property type="match status" value="1"/>
</dbReference>
<dbReference type="SUPFAM" id="SSF49417">
    <property type="entry name" value="p53-like transcription factors"/>
    <property type="match status" value="1"/>
</dbReference>
<evidence type="ECO:0000256" key="1">
    <source>
        <dbReference type="ARBA" id="ARBA00004123"/>
    </source>
</evidence>
<dbReference type="GO" id="GO:0000978">
    <property type="term" value="F:RNA polymerase II cis-regulatory region sequence-specific DNA binding"/>
    <property type="evidence" value="ECO:0007669"/>
    <property type="project" value="InterPro"/>
</dbReference>
<evidence type="ECO:0000256" key="7">
    <source>
        <dbReference type="PROSITE-ProRule" id="PRU00201"/>
    </source>
</evidence>
<dbReference type="PROSITE" id="PS50252">
    <property type="entry name" value="TBOX_3"/>
    <property type="match status" value="1"/>
</dbReference>
<keyword evidence="4" id="KW-0804">Transcription</keyword>
<gene>
    <name evidence="9" type="ORF">GSTENG00001711001</name>
</gene>
<organism evidence="9">
    <name type="scientific">Tetraodon nigroviridis</name>
    <name type="common">Spotted green pufferfish</name>
    <name type="synonym">Chelonodon nigroviridis</name>
    <dbReference type="NCBI Taxonomy" id="99883"/>
    <lineage>
        <taxon>Eukaryota</taxon>
        <taxon>Metazoa</taxon>
        <taxon>Chordata</taxon>
        <taxon>Craniata</taxon>
        <taxon>Vertebrata</taxon>
        <taxon>Euteleostomi</taxon>
        <taxon>Actinopterygii</taxon>
        <taxon>Neopterygii</taxon>
        <taxon>Teleostei</taxon>
        <taxon>Neoteleostei</taxon>
        <taxon>Acanthomorphata</taxon>
        <taxon>Eupercaria</taxon>
        <taxon>Tetraodontiformes</taxon>
        <taxon>Tetradontoidea</taxon>
        <taxon>Tetraodontidae</taxon>
        <taxon>Tetraodon</taxon>
    </lineage>
</organism>
<feature type="domain" description="T-box" evidence="8">
    <location>
        <begin position="1"/>
        <end position="96"/>
    </location>
</feature>
<evidence type="ECO:0000256" key="3">
    <source>
        <dbReference type="ARBA" id="ARBA00023125"/>
    </source>
</evidence>
<keyword evidence="3 7" id="KW-0238">DNA-binding</keyword>
<comment type="caution">
    <text evidence="7">Lacks conserved residue(s) required for the propagation of feature annotation.</text>
</comment>
<comment type="subcellular location">
    <subcellularLocation>
        <location evidence="1 7">Nucleus</location>
    </subcellularLocation>
</comment>
<dbReference type="GO" id="GO:0007507">
    <property type="term" value="P:heart development"/>
    <property type="evidence" value="ECO:0007669"/>
    <property type="project" value="UniProtKB-ARBA"/>
</dbReference>
<reference evidence="9" key="1">
    <citation type="journal article" date="2004" name="Nature">
        <title>Genome duplication in the teleost fish Tetraodon nigroviridis reveals the early vertebrate proto-karyotype.</title>
        <authorList>
            <person name="Jaillon O."/>
            <person name="Aury J.-M."/>
            <person name="Brunet F."/>
            <person name="Petit J.-L."/>
            <person name="Stange-Thomann N."/>
            <person name="Mauceli E."/>
            <person name="Bouneau L."/>
            <person name="Fischer C."/>
            <person name="Ozouf-Costaz C."/>
            <person name="Bernot A."/>
            <person name="Nicaud S."/>
            <person name="Jaffe D."/>
            <person name="Fisher S."/>
            <person name="Lutfalla G."/>
            <person name="Dossat C."/>
            <person name="Segurens B."/>
            <person name="Dasilva C."/>
            <person name="Salanoubat M."/>
            <person name="Levy M."/>
            <person name="Boudet N."/>
            <person name="Castellano S."/>
            <person name="Anthouard V."/>
            <person name="Jubin C."/>
            <person name="Castelli V."/>
            <person name="Katinka M."/>
            <person name="Vacherie B."/>
            <person name="Biemont C."/>
            <person name="Skalli Z."/>
            <person name="Cattolico L."/>
            <person name="Poulain J."/>
            <person name="De Berardinis V."/>
            <person name="Cruaud C."/>
            <person name="Duprat S."/>
            <person name="Brottier P."/>
            <person name="Coutanceau J.-P."/>
            <person name="Gouzy J."/>
            <person name="Parra G."/>
            <person name="Lardier G."/>
            <person name="Chapple C."/>
            <person name="McKernan K.J."/>
            <person name="McEwan P."/>
            <person name="Bosak S."/>
            <person name="Kellis M."/>
            <person name="Volff J.-N."/>
            <person name="Guigo R."/>
            <person name="Zody M.C."/>
            <person name="Mesirov J."/>
            <person name="Lindblad-Toh K."/>
            <person name="Birren B."/>
            <person name="Nusbaum C."/>
            <person name="Kahn D."/>
            <person name="Robinson-Rechavi M."/>
            <person name="Laudet V."/>
            <person name="Schachter V."/>
            <person name="Quetier F."/>
            <person name="Saurin W."/>
            <person name="Scarpelli C."/>
            <person name="Wincker P."/>
            <person name="Lander E.S."/>
            <person name="Weissenbach J."/>
            <person name="Roest Crollius H."/>
        </authorList>
    </citation>
    <scope>NUCLEOTIDE SEQUENCE [LARGE SCALE GENOMIC DNA]</scope>
</reference>
<dbReference type="GO" id="GO:0000981">
    <property type="term" value="F:DNA-binding transcription factor activity, RNA polymerase II-specific"/>
    <property type="evidence" value="ECO:0007669"/>
    <property type="project" value="TreeGrafter"/>
</dbReference>
<evidence type="ECO:0000256" key="5">
    <source>
        <dbReference type="ARBA" id="ARBA00023242"/>
    </source>
</evidence>
<dbReference type="InterPro" id="IPR036960">
    <property type="entry name" value="T-box_sf"/>
</dbReference>
<proteinExistence type="predicted"/>
<dbReference type="GO" id="GO:0005634">
    <property type="term" value="C:nucleus"/>
    <property type="evidence" value="ECO:0007669"/>
    <property type="project" value="UniProtKB-SubCell"/>
</dbReference>
<evidence type="ECO:0000256" key="6">
    <source>
        <dbReference type="ARBA" id="ARBA00044102"/>
    </source>
</evidence>
<dbReference type="EMBL" id="CAAE01004668">
    <property type="protein sequence ID" value="CAF88401.1"/>
    <property type="molecule type" value="Genomic_DNA"/>
</dbReference>
<keyword evidence="5 7" id="KW-0539">Nucleus</keyword>
<evidence type="ECO:0000256" key="4">
    <source>
        <dbReference type="ARBA" id="ARBA00023163"/>
    </source>
</evidence>
<reference evidence="9" key="2">
    <citation type="submission" date="2004-02" db="EMBL/GenBank/DDBJ databases">
        <authorList>
            <consortium name="Genoscope"/>
            <consortium name="Whitehead Institute Centre for Genome Research"/>
        </authorList>
    </citation>
    <scope>NUCLEOTIDE SEQUENCE</scope>
</reference>
<evidence type="ECO:0000256" key="2">
    <source>
        <dbReference type="ARBA" id="ARBA00023015"/>
    </source>
</evidence>
<accession>Q4TFD1</accession>
<feature type="non-terminal residue" evidence="9">
    <location>
        <position position="1"/>
    </location>
</feature>
<dbReference type="GO" id="GO:0001708">
    <property type="term" value="P:cell fate specification"/>
    <property type="evidence" value="ECO:0007669"/>
    <property type="project" value="TreeGrafter"/>
</dbReference>
<dbReference type="Pfam" id="PF00907">
    <property type="entry name" value="T-box"/>
    <property type="match status" value="1"/>
</dbReference>
<protein>
    <recommendedName>
        <fullName evidence="6">T-box transcription factor TBX20</fullName>
    </recommendedName>
</protein>
<dbReference type="PANTHER" id="PTHR11267">
    <property type="entry name" value="T-BOX PROTEIN-RELATED"/>
    <property type="match status" value="1"/>
</dbReference>
<comment type="caution">
    <text evidence="9">The sequence shown here is derived from an EMBL/GenBank/DDBJ whole genome shotgun (WGS) entry which is preliminary data.</text>
</comment>
<dbReference type="InterPro" id="IPR008967">
    <property type="entry name" value="p53-like_TF_DNA-bd_sf"/>
</dbReference>